<comment type="similarity">
    <text evidence="2">Belongs to the ABC transporter superfamily.</text>
</comment>
<dbReference type="InterPro" id="IPR003593">
    <property type="entry name" value="AAA+_ATPase"/>
</dbReference>
<dbReference type="Pfam" id="PF08352">
    <property type="entry name" value="oligo_HPY"/>
    <property type="match status" value="1"/>
</dbReference>
<dbReference type="PROSITE" id="PS00211">
    <property type="entry name" value="ABC_TRANSPORTER_1"/>
    <property type="match status" value="1"/>
</dbReference>
<evidence type="ECO:0000256" key="1">
    <source>
        <dbReference type="ARBA" id="ARBA00004202"/>
    </source>
</evidence>
<evidence type="ECO:0000256" key="2">
    <source>
        <dbReference type="ARBA" id="ARBA00005417"/>
    </source>
</evidence>
<dbReference type="InterPro" id="IPR027417">
    <property type="entry name" value="P-loop_NTPase"/>
</dbReference>
<dbReference type="RefSeq" id="WP_345626325.1">
    <property type="nucleotide sequence ID" value="NZ_BAABJQ010000002.1"/>
</dbReference>
<dbReference type="PROSITE" id="PS50893">
    <property type="entry name" value="ABC_TRANSPORTER_2"/>
    <property type="match status" value="1"/>
</dbReference>
<evidence type="ECO:0000256" key="6">
    <source>
        <dbReference type="ARBA" id="ARBA00022840"/>
    </source>
</evidence>
<dbReference type="SUPFAM" id="SSF52540">
    <property type="entry name" value="P-loop containing nucleoside triphosphate hydrolases"/>
    <property type="match status" value="1"/>
</dbReference>
<keyword evidence="4" id="KW-1003">Cell membrane</keyword>
<keyword evidence="5" id="KW-0547">Nucleotide-binding</keyword>
<keyword evidence="7" id="KW-0472">Membrane</keyword>
<name>A0ABP9RKY5_9ACTN</name>
<evidence type="ECO:0000313" key="9">
    <source>
        <dbReference type="EMBL" id="GAA5179308.1"/>
    </source>
</evidence>
<gene>
    <name evidence="9" type="ORF">GCM10023322_08920</name>
</gene>
<sequence length="330" mass="35465">MPTPDLLEPQSLLRVEHLTVLLPATGAADPVLDDVSFSVRPGRTTGLIGESGSGKTMLAMAVIGLLPAGASCTGRILLRDEDLLTAGEARRRRVRGREIAMIFQDPLSALNPSQRIGRQVGEFLRRNGSSRAEADRAAVGLLTRAGIPDAQRRAGDYPHQFSGGMRQRAMIAMALAGGPSLLLADEPTTALDVTVQARILRLLRALQDESDMSMLLVSHDLRVMSHVSHDLVVLYAGRVCERGPTRELLRAPRHPYTRALAASVPAVRTRNTLAATLPGAPASPLARPSGCPFHPRCPMARERCATEVPALREVAAGRWSACHFAEEIPA</sequence>
<dbReference type="InterPro" id="IPR003439">
    <property type="entry name" value="ABC_transporter-like_ATP-bd"/>
</dbReference>
<dbReference type="GO" id="GO:0005524">
    <property type="term" value="F:ATP binding"/>
    <property type="evidence" value="ECO:0007669"/>
    <property type="project" value="UniProtKB-KW"/>
</dbReference>
<proteinExistence type="inferred from homology"/>
<organism evidence="9 10">
    <name type="scientific">Rugosimonospora acidiphila</name>
    <dbReference type="NCBI Taxonomy" id="556531"/>
    <lineage>
        <taxon>Bacteria</taxon>
        <taxon>Bacillati</taxon>
        <taxon>Actinomycetota</taxon>
        <taxon>Actinomycetes</taxon>
        <taxon>Micromonosporales</taxon>
        <taxon>Micromonosporaceae</taxon>
        <taxon>Rugosimonospora</taxon>
    </lineage>
</organism>
<dbReference type="InterPro" id="IPR050388">
    <property type="entry name" value="ABC_Ni/Peptide_Import"/>
</dbReference>
<evidence type="ECO:0000259" key="8">
    <source>
        <dbReference type="PROSITE" id="PS50893"/>
    </source>
</evidence>
<dbReference type="CDD" id="cd03257">
    <property type="entry name" value="ABC_NikE_OppD_transporters"/>
    <property type="match status" value="1"/>
</dbReference>
<evidence type="ECO:0000256" key="4">
    <source>
        <dbReference type="ARBA" id="ARBA00022475"/>
    </source>
</evidence>
<dbReference type="InterPro" id="IPR017871">
    <property type="entry name" value="ABC_transporter-like_CS"/>
</dbReference>
<keyword evidence="3" id="KW-0813">Transport</keyword>
<evidence type="ECO:0000256" key="5">
    <source>
        <dbReference type="ARBA" id="ARBA00022741"/>
    </source>
</evidence>
<dbReference type="Proteomes" id="UP001501570">
    <property type="component" value="Unassembled WGS sequence"/>
</dbReference>
<keyword evidence="10" id="KW-1185">Reference proteome</keyword>
<dbReference type="InterPro" id="IPR013563">
    <property type="entry name" value="Oligopep_ABC_C"/>
</dbReference>
<dbReference type="PANTHER" id="PTHR43297:SF2">
    <property type="entry name" value="DIPEPTIDE TRANSPORT ATP-BINDING PROTEIN DPPD"/>
    <property type="match status" value="1"/>
</dbReference>
<dbReference type="PANTHER" id="PTHR43297">
    <property type="entry name" value="OLIGOPEPTIDE TRANSPORT ATP-BINDING PROTEIN APPD"/>
    <property type="match status" value="1"/>
</dbReference>
<dbReference type="Pfam" id="PF00005">
    <property type="entry name" value="ABC_tran"/>
    <property type="match status" value="1"/>
</dbReference>
<accession>A0ABP9RKY5</accession>
<evidence type="ECO:0000256" key="3">
    <source>
        <dbReference type="ARBA" id="ARBA00022448"/>
    </source>
</evidence>
<comment type="caution">
    <text evidence="9">The sequence shown here is derived from an EMBL/GenBank/DDBJ whole genome shotgun (WGS) entry which is preliminary data.</text>
</comment>
<feature type="domain" description="ABC transporter" evidence="8">
    <location>
        <begin position="13"/>
        <end position="261"/>
    </location>
</feature>
<evidence type="ECO:0000256" key="7">
    <source>
        <dbReference type="ARBA" id="ARBA00023136"/>
    </source>
</evidence>
<dbReference type="NCBIfam" id="TIGR01727">
    <property type="entry name" value="oligo_HPY"/>
    <property type="match status" value="1"/>
</dbReference>
<dbReference type="SMART" id="SM00382">
    <property type="entry name" value="AAA"/>
    <property type="match status" value="1"/>
</dbReference>
<keyword evidence="6 9" id="KW-0067">ATP-binding</keyword>
<dbReference type="EMBL" id="BAABJQ010000002">
    <property type="protein sequence ID" value="GAA5179308.1"/>
    <property type="molecule type" value="Genomic_DNA"/>
</dbReference>
<dbReference type="Gene3D" id="3.40.50.300">
    <property type="entry name" value="P-loop containing nucleotide triphosphate hydrolases"/>
    <property type="match status" value="1"/>
</dbReference>
<protein>
    <submittedName>
        <fullName evidence="9">ABC transporter ATP-binding protein</fullName>
    </submittedName>
</protein>
<evidence type="ECO:0000313" key="10">
    <source>
        <dbReference type="Proteomes" id="UP001501570"/>
    </source>
</evidence>
<comment type="subcellular location">
    <subcellularLocation>
        <location evidence="1">Cell membrane</location>
        <topology evidence="1">Peripheral membrane protein</topology>
    </subcellularLocation>
</comment>
<reference evidence="10" key="1">
    <citation type="journal article" date="2019" name="Int. J. Syst. Evol. Microbiol.">
        <title>The Global Catalogue of Microorganisms (GCM) 10K type strain sequencing project: providing services to taxonomists for standard genome sequencing and annotation.</title>
        <authorList>
            <consortium name="The Broad Institute Genomics Platform"/>
            <consortium name="The Broad Institute Genome Sequencing Center for Infectious Disease"/>
            <person name="Wu L."/>
            <person name="Ma J."/>
        </authorList>
    </citation>
    <scope>NUCLEOTIDE SEQUENCE [LARGE SCALE GENOMIC DNA]</scope>
    <source>
        <strain evidence="10">JCM 18304</strain>
    </source>
</reference>